<protein>
    <submittedName>
        <fullName evidence="1">Uncharacterized protein</fullName>
    </submittedName>
</protein>
<dbReference type="PATRIC" id="fig|883078.3.peg.4532"/>
<dbReference type="eggNOG" id="ENOG503437A">
    <property type="taxonomic scope" value="Bacteria"/>
</dbReference>
<dbReference type="Proteomes" id="UP000001096">
    <property type="component" value="Unassembled WGS sequence"/>
</dbReference>
<evidence type="ECO:0000313" key="1">
    <source>
        <dbReference type="EMBL" id="EKS34478.1"/>
    </source>
</evidence>
<dbReference type="AlphaFoldDB" id="K8P7W1"/>
<organism evidence="1 2">
    <name type="scientific">Afipia broomeae ATCC 49717</name>
    <dbReference type="NCBI Taxonomy" id="883078"/>
    <lineage>
        <taxon>Bacteria</taxon>
        <taxon>Pseudomonadati</taxon>
        <taxon>Pseudomonadota</taxon>
        <taxon>Alphaproteobacteria</taxon>
        <taxon>Hyphomicrobiales</taxon>
        <taxon>Nitrobacteraceae</taxon>
        <taxon>Afipia</taxon>
    </lineage>
</organism>
<accession>K8P7W1</accession>
<dbReference type="HOGENOM" id="CLU_2152957_0_0_5"/>
<reference evidence="1 2" key="1">
    <citation type="submission" date="2012-04" db="EMBL/GenBank/DDBJ databases">
        <title>The Genome Sequence of Afipia broomeae ATCC 49717.</title>
        <authorList>
            <consortium name="The Broad Institute Genome Sequencing Platform"/>
            <person name="Earl A."/>
            <person name="Ward D."/>
            <person name="Feldgarden M."/>
            <person name="Gevers D."/>
            <person name="Huys G."/>
            <person name="Walker B."/>
            <person name="Young S.K."/>
            <person name="Zeng Q."/>
            <person name="Gargeya S."/>
            <person name="Fitzgerald M."/>
            <person name="Haas B."/>
            <person name="Abouelleil A."/>
            <person name="Alvarado L."/>
            <person name="Arachchi H.M."/>
            <person name="Berlin A."/>
            <person name="Chapman S.B."/>
            <person name="Goldberg J."/>
            <person name="Griggs A."/>
            <person name="Gujja S."/>
            <person name="Hansen M."/>
            <person name="Howarth C."/>
            <person name="Imamovic A."/>
            <person name="Larimer J."/>
            <person name="McCowen C."/>
            <person name="Montmayeur A."/>
            <person name="Murphy C."/>
            <person name="Neiman D."/>
            <person name="Pearson M."/>
            <person name="Priest M."/>
            <person name="Roberts A."/>
            <person name="Saif S."/>
            <person name="Shea T."/>
            <person name="Sisk P."/>
            <person name="Sykes S."/>
            <person name="Wortman J."/>
            <person name="Nusbaum C."/>
            <person name="Birren B."/>
        </authorList>
    </citation>
    <scope>NUCLEOTIDE SEQUENCE [LARGE SCALE GENOMIC DNA]</scope>
    <source>
        <strain evidence="1 2">ATCC 49717</strain>
    </source>
</reference>
<gene>
    <name evidence="1" type="ORF">HMPREF9695_04388</name>
</gene>
<keyword evidence="2" id="KW-1185">Reference proteome</keyword>
<dbReference type="EMBL" id="AGWX01000005">
    <property type="protein sequence ID" value="EKS34478.1"/>
    <property type="molecule type" value="Genomic_DNA"/>
</dbReference>
<evidence type="ECO:0000313" key="2">
    <source>
        <dbReference type="Proteomes" id="UP000001096"/>
    </source>
</evidence>
<comment type="caution">
    <text evidence="1">The sequence shown here is derived from an EMBL/GenBank/DDBJ whole genome shotgun (WGS) entry which is preliminary data.</text>
</comment>
<proteinExistence type="predicted"/>
<sequence length="111" mass="12523">MLQWLRSLLSLIFGKQTPPSQPEADRWRRPRLNVPRYAGAGEVPPMHWKACHPTTIRRFKAEFSCPNGHGIVLKGHSVDADGTVHPSVVCPEQSCDFHDFVRLARWDAGPV</sequence>
<name>K8P7W1_9BRAD</name>